<dbReference type="GO" id="GO:0004849">
    <property type="term" value="F:uridine kinase activity"/>
    <property type="evidence" value="ECO:0007669"/>
    <property type="project" value="UniProtKB-EC"/>
</dbReference>
<dbReference type="InterPro" id="IPR006083">
    <property type="entry name" value="PRK/URK"/>
</dbReference>
<evidence type="ECO:0000313" key="2">
    <source>
        <dbReference type="EMBL" id="MDQ1094977.1"/>
    </source>
</evidence>
<keyword evidence="2" id="KW-0418">Kinase</keyword>
<dbReference type="PRINTS" id="PR00988">
    <property type="entry name" value="URIDINKINASE"/>
</dbReference>
<keyword evidence="3" id="KW-1185">Reference proteome</keyword>
<dbReference type="InterPro" id="IPR027417">
    <property type="entry name" value="P-loop_NTPase"/>
</dbReference>
<accession>A0ABU0TD34</accession>
<dbReference type="Gene3D" id="3.40.50.300">
    <property type="entry name" value="P-loop containing nucleotide triphosphate hydrolases"/>
    <property type="match status" value="1"/>
</dbReference>
<reference evidence="2 3" key="1">
    <citation type="submission" date="2023-07" db="EMBL/GenBank/DDBJ databases">
        <title>Functional and genomic diversity of the sorghum phyllosphere microbiome.</title>
        <authorList>
            <person name="Shade A."/>
        </authorList>
    </citation>
    <scope>NUCLEOTIDE SEQUENCE [LARGE SCALE GENOMIC DNA]</scope>
    <source>
        <strain evidence="2 3">SORGH_AS_1064</strain>
    </source>
</reference>
<name>A0ABU0TD34_9FLAO</name>
<dbReference type="Pfam" id="PF00485">
    <property type="entry name" value="PRK"/>
    <property type="match status" value="1"/>
</dbReference>
<comment type="caution">
    <text evidence="2">The sequence shown here is derived from an EMBL/GenBank/DDBJ whole genome shotgun (WGS) entry which is preliminary data.</text>
</comment>
<organism evidence="2 3">
    <name type="scientific">Chryseobacterium camelliae</name>
    <dbReference type="NCBI Taxonomy" id="1265445"/>
    <lineage>
        <taxon>Bacteria</taxon>
        <taxon>Pseudomonadati</taxon>
        <taxon>Bacteroidota</taxon>
        <taxon>Flavobacteriia</taxon>
        <taxon>Flavobacteriales</taxon>
        <taxon>Weeksellaceae</taxon>
        <taxon>Chryseobacterium group</taxon>
        <taxon>Chryseobacterium</taxon>
    </lineage>
</organism>
<proteinExistence type="predicted"/>
<dbReference type="EMBL" id="JAUTAL010000001">
    <property type="protein sequence ID" value="MDQ1094977.1"/>
    <property type="molecule type" value="Genomic_DNA"/>
</dbReference>
<evidence type="ECO:0000313" key="3">
    <source>
        <dbReference type="Proteomes" id="UP001225072"/>
    </source>
</evidence>
<dbReference type="PANTHER" id="PTHR10285">
    <property type="entry name" value="URIDINE KINASE"/>
    <property type="match status" value="1"/>
</dbReference>
<dbReference type="RefSeq" id="WP_307445292.1">
    <property type="nucleotide sequence ID" value="NZ_JAUTAL010000001.1"/>
</dbReference>
<dbReference type="SUPFAM" id="SSF52540">
    <property type="entry name" value="P-loop containing nucleoside triphosphate hydrolases"/>
    <property type="match status" value="1"/>
</dbReference>
<evidence type="ECO:0000259" key="1">
    <source>
        <dbReference type="Pfam" id="PF00485"/>
    </source>
</evidence>
<protein>
    <submittedName>
        <fullName evidence="2">Uridine kinase</fullName>
        <ecNumber evidence="2">2.7.1.48</ecNumber>
    </submittedName>
</protein>
<gene>
    <name evidence="2" type="ORF">QE404_000124</name>
</gene>
<dbReference type="Proteomes" id="UP001225072">
    <property type="component" value="Unassembled WGS sequence"/>
</dbReference>
<sequence>MIGDIIELNENHLASAREILEILKKHFLLAQKHKIAVGIAGESGSGKSVTAFALQKVLHEMNIKSIVLQMDDYFKLPPRTNHENRLISLENIGPHEVNLKKLSENIDDFKKGVAIIEKPLVHYRENSIQTEVLETSECEVVIVEGTYILELEDFEYKIFIDRNYKDTYKNRMQRNRDEKSDFVEKVLDIEHHIIRNFKNNADLILDKNYNPVIPQ</sequence>
<feature type="domain" description="Phosphoribulokinase/uridine kinase" evidence="1">
    <location>
        <begin position="37"/>
        <end position="191"/>
    </location>
</feature>
<keyword evidence="2" id="KW-0808">Transferase</keyword>
<dbReference type="EC" id="2.7.1.48" evidence="2"/>